<sequence length="181" mass="19274">MSRRHPHEVPHPEPGSTHRSGRRIPRGGRRRRLARTRRRESGQITIMIVGFAVILGLAVAVVANASHLFLQRRALASWADGAVTAAAQHAAHDVLYGGVPLSSLPVSEAAAREAVVDYAARHGLTGRFEEFRVAHVAVDPDARRVTVELQASVSLLVAGDVTAGAGAFTVTARSSAVVPFE</sequence>
<evidence type="ECO:0000259" key="3">
    <source>
        <dbReference type="Pfam" id="PF13400"/>
    </source>
</evidence>
<name>A0A6L9SFS7_9ACTN</name>
<feature type="compositionally biased region" description="Basic residues" evidence="1">
    <location>
        <begin position="19"/>
        <end position="37"/>
    </location>
</feature>
<reference evidence="4 5" key="1">
    <citation type="submission" date="2020-02" db="EMBL/GenBank/DDBJ databases">
        <authorList>
            <person name="Li X.-J."/>
            <person name="Han X.-M."/>
        </authorList>
    </citation>
    <scope>NUCLEOTIDE SEQUENCE [LARGE SCALE GENOMIC DNA]</scope>
    <source>
        <strain evidence="4 5">CCTCC AB 2017055</strain>
    </source>
</reference>
<evidence type="ECO:0000313" key="4">
    <source>
        <dbReference type="EMBL" id="NEE03302.1"/>
    </source>
</evidence>
<keyword evidence="2" id="KW-1133">Transmembrane helix</keyword>
<dbReference type="Proteomes" id="UP000475214">
    <property type="component" value="Unassembled WGS sequence"/>
</dbReference>
<proteinExistence type="predicted"/>
<evidence type="ECO:0000313" key="5">
    <source>
        <dbReference type="Proteomes" id="UP000475214"/>
    </source>
</evidence>
<accession>A0A6L9SFS7</accession>
<gene>
    <name evidence="4" type="ORF">G1H10_24340</name>
</gene>
<feature type="domain" description="Putative Flp pilus-assembly TadG-like N-terminal" evidence="3">
    <location>
        <begin position="42"/>
        <end position="88"/>
    </location>
</feature>
<keyword evidence="2" id="KW-0812">Transmembrane</keyword>
<feature type="transmembrane region" description="Helical" evidence="2">
    <location>
        <begin position="44"/>
        <end position="63"/>
    </location>
</feature>
<feature type="region of interest" description="Disordered" evidence="1">
    <location>
        <begin position="1"/>
        <end position="37"/>
    </location>
</feature>
<comment type="caution">
    <text evidence="4">The sequence shown here is derived from an EMBL/GenBank/DDBJ whole genome shotgun (WGS) entry which is preliminary data.</text>
</comment>
<protein>
    <recommendedName>
        <fullName evidence="3">Putative Flp pilus-assembly TadG-like N-terminal domain-containing protein</fullName>
    </recommendedName>
</protein>
<organism evidence="4 5">
    <name type="scientific">Phytoactinopolyspora halotolerans</name>
    <dbReference type="NCBI Taxonomy" id="1981512"/>
    <lineage>
        <taxon>Bacteria</taxon>
        <taxon>Bacillati</taxon>
        <taxon>Actinomycetota</taxon>
        <taxon>Actinomycetes</taxon>
        <taxon>Jiangellales</taxon>
        <taxon>Jiangellaceae</taxon>
        <taxon>Phytoactinopolyspora</taxon>
    </lineage>
</organism>
<dbReference type="AlphaFoldDB" id="A0A6L9SFS7"/>
<keyword evidence="5" id="KW-1185">Reference proteome</keyword>
<dbReference type="EMBL" id="JAAGOA010000021">
    <property type="protein sequence ID" value="NEE03302.1"/>
    <property type="molecule type" value="Genomic_DNA"/>
</dbReference>
<dbReference type="RefSeq" id="WP_163742869.1">
    <property type="nucleotide sequence ID" value="NZ_JAAGOA010000021.1"/>
</dbReference>
<evidence type="ECO:0000256" key="1">
    <source>
        <dbReference type="SAM" id="MobiDB-lite"/>
    </source>
</evidence>
<evidence type="ECO:0000256" key="2">
    <source>
        <dbReference type="SAM" id="Phobius"/>
    </source>
</evidence>
<keyword evidence="2" id="KW-0472">Membrane</keyword>
<dbReference type="InterPro" id="IPR028087">
    <property type="entry name" value="Tad_N"/>
</dbReference>
<dbReference type="Pfam" id="PF13400">
    <property type="entry name" value="Tad"/>
    <property type="match status" value="1"/>
</dbReference>